<dbReference type="Gene3D" id="3.80.10.10">
    <property type="entry name" value="Ribonuclease Inhibitor"/>
    <property type="match status" value="1"/>
</dbReference>
<dbReference type="SUPFAM" id="SSF52047">
    <property type="entry name" value="RNI-like"/>
    <property type="match status" value="1"/>
</dbReference>
<gene>
    <name evidence="1" type="ORF">KFK09_026533</name>
</gene>
<reference evidence="1" key="1">
    <citation type="journal article" date="2022" name="Front. Genet.">
        <title>Chromosome-Scale Assembly of the Dendrobium nobile Genome Provides Insights Into the Molecular Mechanism of the Biosynthesis of the Medicinal Active Ingredient of Dendrobium.</title>
        <authorList>
            <person name="Xu Q."/>
            <person name="Niu S.-C."/>
            <person name="Li K.-L."/>
            <person name="Zheng P.-J."/>
            <person name="Zhang X.-J."/>
            <person name="Jia Y."/>
            <person name="Liu Y."/>
            <person name="Niu Y.-X."/>
            <person name="Yu L.-H."/>
            <person name="Chen D.-F."/>
            <person name="Zhang G.-Q."/>
        </authorList>
    </citation>
    <scope>NUCLEOTIDE SEQUENCE</scope>
    <source>
        <tissue evidence="1">Leaf</tissue>
    </source>
</reference>
<sequence>MMMELKLANCGPKVTDCGGACIPSMPGFRKLDLSWLVNLLDSSLITIAENYQNLVEIRLIGCEQITSNGIHSFSCHQSLEDLVLDSFDNVYVDDIVHVVLGCLSLSHLRLHRALKCWMTSSTQE</sequence>
<dbReference type="EMBL" id="JAGYWB010000018">
    <property type="protein sequence ID" value="KAI0492264.1"/>
    <property type="molecule type" value="Genomic_DNA"/>
</dbReference>
<dbReference type="SMR" id="A0A8T3A8E3"/>
<evidence type="ECO:0000313" key="2">
    <source>
        <dbReference type="Proteomes" id="UP000829196"/>
    </source>
</evidence>
<dbReference type="Proteomes" id="UP000829196">
    <property type="component" value="Unassembled WGS sequence"/>
</dbReference>
<dbReference type="InterPro" id="IPR032675">
    <property type="entry name" value="LRR_dom_sf"/>
</dbReference>
<proteinExistence type="predicted"/>
<keyword evidence="2" id="KW-1185">Reference proteome</keyword>
<organism evidence="1 2">
    <name type="scientific">Dendrobium nobile</name>
    <name type="common">Orchid</name>
    <dbReference type="NCBI Taxonomy" id="94219"/>
    <lineage>
        <taxon>Eukaryota</taxon>
        <taxon>Viridiplantae</taxon>
        <taxon>Streptophyta</taxon>
        <taxon>Embryophyta</taxon>
        <taxon>Tracheophyta</taxon>
        <taxon>Spermatophyta</taxon>
        <taxon>Magnoliopsida</taxon>
        <taxon>Liliopsida</taxon>
        <taxon>Asparagales</taxon>
        <taxon>Orchidaceae</taxon>
        <taxon>Epidendroideae</taxon>
        <taxon>Malaxideae</taxon>
        <taxon>Dendrobiinae</taxon>
        <taxon>Dendrobium</taxon>
    </lineage>
</organism>
<comment type="caution">
    <text evidence="1">The sequence shown here is derived from an EMBL/GenBank/DDBJ whole genome shotgun (WGS) entry which is preliminary data.</text>
</comment>
<dbReference type="AlphaFoldDB" id="A0A8T3A8E3"/>
<name>A0A8T3A8E3_DENNO</name>
<evidence type="ECO:0000313" key="1">
    <source>
        <dbReference type="EMBL" id="KAI0492264.1"/>
    </source>
</evidence>
<dbReference type="OrthoDB" id="550575at2759"/>
<protein>
    <submittedName>
        <fullName evidence="1">Uncharacterized protein</fullName>
    </submittedName>
</protein>
<accession>A0A8T3A8E3</accession>